<name>Q8DLL8_THEVB</name>
<reference evidence="1 2" key="1">
    <citation type="journal article" date="2002" name="DNA Res.">
        <title>Complete genome structure of the thermophilic cyanobacterium Thermosynechococcus elongatus BP-1.</title>
        <authorList>
            <person name="Nakamura Y."/>
            <person name="Kaneko T."/>
            <person name="Sato S."/>
            <person name="Ikeuchi M."/>
            <person name="Katoh H."/>
            <person name="Sasamoto S."/>
            <person name="Watanabe A."/>
            <person name="Iriguchi M."/>
            <person name="Kawashima K."/>
            <person name="Kimura T."/>
            <person name="Kishida Y."/>
            <person name="Kiyokawa C."/>
            <person name="Kohara M."/>
            <person name="Matsumoto M."/>
            <person name="Matsuno A."/>
            <person name="Nakazaki N."/>
            <person name="Shimpo S."/>
            <person name="Sugimoto M."/>
            <person name="Takeuchi C."/>
            <person name="Yamada M."/>
            <person name="Tabata S."/>
        </authorList>
    </citation>
    <scope>NUCLEOTIDE SEQUENCE [LARGE SCALE GENOMIC DNA]</scope>
    <source>
        <strain evidence="2">IAM M-273 / NIES-2133 / BP-1</strain>
    </source>
</reference>
<evidence type="ECO:0000313" key="2">
    <source>
        <dbReference type="Proteomes" id="UP000000440"/>
    </source>
</evidence>
<gene>
    <name evidence="1" type="ordered locus">tll0466</name>
</gene>
<sequence>MEEAFIADAPTMSNASPSFQQFLRDCEQLGLLRLVVTNDVAVLEVRSPLAKVFYAELPKGRYANMHTEDFEFHLNMDQVAKIRFEEGQAKRGNFPTYAIRFLDGNEKSVLSAFLQWGKPGEYAEGQVAAWQALRQRYGTEWQPVVAALEATTSSATHG</sequence>
<evidence type="ECO:0000313" key="1">
    <source>
        <dbReference type="EMBL" id="BAC08018.1"/>
    </source>
</evidence>
<dbReference type="KEGG" id="tel:tll0466"/>
<dbReference type="RefSeq" id="WP_011056319.1">
    <property type="nucleotide sequence ID" value="NC_004113.1"/>
</dbReference>
<dbReference type="EnsemblBacteria" id="BAC08018">
    <property type="protein sequence ID" value="BAC08018"/>
    <property type="gene ID" value="BAC08018"/>
</dbReference>
<proteinExistence type="predicted"/>
<organism evidence="1 2">
    <name type="scientific">Thermosynechococcus vestitus (strain NIES-2133 / IAM M-273 / BP-1)</name>
    <dbReference type="NCBI Taxonomy" id="197221"/>
    <lineage>
        <taxon>Bacteria</taxon>
        <taxon>Bacillati</taxon>
        <taxon>Cyanobacteriota</taxon>
        <taxon>Cyanophyceae</taxon>
        <taxon>Acaryochloridales</taxon>
        <taxon>Thermosynechococcaceae</taxon>
        <taxon>Thermosynechococcus</taxon>
    </lineage>
</organism>
<dbReference type="eggNOG" id="COG3721">
    <property type="taxonomic scope" value="Bacteria"/>
</dbReference>
<dbReference type="Proteomes" id="UP000000440">
    <property type="component" value="Chromosome"/>
</dbReference>
<dbReference type="SUPFAM" id="SSF144064">
    <property type="entry name" value="Heme iron utilization protein-like"/>
    <property type="match status" value="1"/>
</dbReference>
<dbReference type="AlphaFoldDB" id="Q8DLL8"/>
<dbReference type="STRING" id="197221.gene:10747055"/>
<dbReference type="EMBL" id="BA000039">
    <property type="protein sequence ID" value="BAC08018.1"/>
    <property type="molecule type" value="Genomic_DNA"/>
</dbReference>
<protein>
    <submittedName>
        <fullName evidence="1">Tll0466 protein</fullName>
    </submittedName>
</protein>
<dbReference type="InterPro" id="IPR053733">
    <property type="entry name" value="Heme_Transport_Util_sf"/>
</dbReference>
<keyword evidence="2" id="KW-1185">Reference proteome</keyword>
<accession>Q8DLL8</accession>
<dbReference type="PATRIC" id="fig|197221.4.peg.491"/>
<dbReference type="Gene3D" id="3.40.1570.10">
    <property type="entry name" value="HemS/ChuS/ChuX like domains"/>
    <property type="match status" value="1"/>
</dbReference>
<dbReference type="InterPro" id="IPR010413">
    <property type="entry name" value="HutX-like"/>
</dbReference>
<dbReference type="Pfam" id="PF06228">
    <property type="entry name" value="ChuX_HutX"/>
    <property type="match status" value="1"/>
</dbReference>